<reference evidence="2 3" key="1">
    <citation type="submission" date="2018-11" db="EMBL/GenBank/DDBJ databases">
        <authorList>
            <consortium name="Pathogen Informatics"/>
        </authorList>
    </citation>
    <scope>NUCLEOTIDE SEQUENCE [LARGE SCALE GENOMIC DNA]</scope>
</reference>
<protein>
    <submittedName>
        <fullName evidence="2 4">Uncharacterized protein</fullName>
    </submittedName>
</protein>
<evidence type="ECO:0000313" key="3">
    <source>
        <dbReference type="Proteomes" id="UP000050761"/>
    </source>
</evidence>
<dbReference type="AlphaFoldDB" id="A0A183GJA4"/>
<keyword evidence="1" id="KW-0812">Transmembrane</keyword>
<evidence type="ECO:0000313" key="4">
    <source>
        <dbReference type="WBParaSite" id="HPBE_0002275001-mRNA-1"/>
    </source>
</evidence>
<feature type="transmembrane region" description="Helical" evidence="1">
    <location>
        <begin position="20"/>
        <end position="41"/>
    </location>
</feature>
<keyword evidence="3" id="KW-1185">Reference proteome</keyword>
<dbReference type="WBParaSite" id="HPBE_0002275001-mRNA-1">
    <property type="protein sequence ID" value="HPBE_0002275001-mRNA-1"/>
    <property type="gene ID" value="HPBE_0002275001"/>
</dbReference>
<organism evidence="3 4">
    <name type="scientific">Heligmosomoides polygyrus</name>
    <name type="common">Parasitic roundworm</name>
    <dbReference type="NCBI Taxonomy" id="6339"/>
    <lineage>
        <taxon>Eukaryota</taxon>
        <taxon>Metazoa</taxon>
        <taxon>Ecdysozoa</taxon>
        <taxon>Nematoda</taxon>
        <taxon>Chromadorea</taxon>
        <taxon>Rhabditida</taxon>
        <taxon>Rhabditina</taxon>
        <taxon>Rhabditomorpha</taxon>
        <taxon>Strongyloidea</taxon>
        <taxon>Heligmosomidae</taxon>
        <taxon>Heligmosomoides</taxon>
    </lineage>
</organism>
<sequence>METAGIKRPVTTTNSAPATVVTASATMIVYVLCVLLILHAFTQDAVMAQVTLTFGPGVAQSLKALAFDRLNSID</sequence>
<accession>A0A3P8CUG6</accession>
<accession>A0A183GJA4</accession>
<gene>
    <name evidence="2" type="ORF">HPBE_LOCUS22749</name>
</gene>
<dbReference type="EMBL" id="UZAH01034314">
    <property type="protein sequence ID" value="VDP34480.1"/>
    <property type="molecule type" value="Genomic_DNA"/>
</dbReference>
<dbReference type="Proteomes" id="UP000050761">
    <property type="component" value="Unassembled WGS sequence"/>
</dbReference>
<keyword evidence="1" id="KW-1133">Transmembrane helix</keyword>
<proteinExistence type="predicted"/>
<evidence type="ECO:0000256" key="1">
    <source>
        <dbReference type="SAM" id="Phobius"/>
    </source>
</evidence>
<reference evidence="4" key="2">
    <citation type="submission" date="2019-09" db="UniProtKB">
        <authorList>
            <consortium name="WormBaseParasite"/>
        </authorList>
    </citation>
    <scope>IDENTIFICATION</scope>
</reference>
<keyword evidence="1" id="KW-0472">Membrane</keyword>
<name>A0A183GJA4_HELPZ</name>
<evidence type="ECO:0000313" key="2">
    <source>
        <dbReference type="EMBL" id="VDP34480.1"/>
    </source>
</evidence>